<evidence type="ECO:0000313" key="4">
    <source>
        <dbReference type="Proteomes" id="UP001391051"/>
    </source>
</evidence>
<evidence type="ECO:0000259" key="2">
    <source>
        <dbReference type="PROSITE" id="PS50011"/>
    </source>
</evidence>
<dbReference type="Proteomes" id="UP001391051">
    <property type="component" value="Unassembled WGS sequence"/>
</dbReference>
<feature type="compositionally biased region" description="Basic and acidic residues" evidence="1">
    <location>
        <begin position="544"/>
        <end position="566"/>
    </location>
</feature>
<dbReference type="Pfam" id="PF06985">
    <property type="entry name" value="HET"/>
    <property type="match status" value="1"/>
</dbReference>
<gene>
    <name evidence="3" type="ORF">PG986_010114</name>
</gene>
<organism evidence="3 4">
    <name type="scientific">Apiospora aurea</name>
    <dbReference type="NCBI Taxonomy" id="335848"/>
    <lineage>
        <taxon>Eukaryota</taxon>
        <taxon>Fungi</taxon>
        <taxon>Dikarya</taxon>
        <taxon>Ascomycota</taxon>
        <taxon>Pezizomycotina</taxon>
        <taxon>Sordariomycetes</taxon>
        <taxon>Xylariomycetidae</taxon>
        <taxon>Amphisphaeriales</taxon>
        <taxon>Apiosporaceae</taxon>
        <taxon>Apiospora</taxon>
    </lineage>
</organism>
<dbReference type="SUPFAM" id="SSF56112">
    <property type="entry name" value="Protein kinase-like (PK-like)"/>
    <property type="match status" value="1"/>
</dbReference>
<evidence type="ECO:0000256" key="1">
    <source>
        <dbReference type="SAM" id="MobiDB-lite"/>
    </source>
</evidence>
<sequence>MSTSESSETPISLEDLYEEIDSNLLSSADIVSGQKFLPSDKLEILLTRSKIEALLKELNVALTVGAPSPVGSEKRTVDLPDFVLKRARKIFFTLVRVGNLSVLPGIVQAELDDGILPIGLHPGKDKEKRVSSYNRDTWTLNNTVIPAISGWTRRLINNFIDHQWLFQATTFPEFAYRKLASKCPVPLLSLDPQDTTTPSAGGFGTVYQLKLYDNSCRGQGPIQTSAEPRIVAVKFFNENLAAYFHKERETLNVINNSIELHPHLLRSIAAFERGKDRCVLFPWAEGGNLIEVWKRNDSILGNEESRASLVSWSLHQMTGIADALHVLHAKNCRHGDLKPENILHFKDGGTKGRLAVADFGLAKFHILDTYRRDGASSNWDTTLKYEPPEVHTHREKPRSRHYDMWSLGCIFLEFAIWITHGWDYLKEFKKPAGLEKFWGLENDKPVIHQRVREEMSKILNHYKANSATKDIVRLVRDRLLVVKFSEAETFAEEQRDSHVRATSAELCDRMKEIQERANENNAAYLSGQRIAPPTGMGNTLAVRGTDRPRRDSGIRLHSDEEERPEGPKILLRAPTGDFGETFETRKPPTHPQTYRVEQTVDLNNRWVSSIDNSFAKALFRPTDWPPSTTTNTARCSECKAIDFLSPQSDIPFNQKQLRGKSGGCSICAVILEALSKLGWTEQRGIITRDGAEFRIVSKDGTKEEPLVLSMYADPRTATQEIEGLLQLGYPNLPEMRSAQQYEIMRAWRDRCDEQHKECYPWKRPEDLPPMPTRVIDVGTASNPALRLVETSANQLKAKYVALSHCWGQLTDDEKFCATKGKMESIKAHIPFSSLPRSFRDAVTVTRELGIQYLWIDSICIIQDDDDDWAAEAQKMGDVFSSAYCTLAASSARSSTEGFLGPDGSEPREPRVTRRVATVTTPDGSHLYLCRNLDNFYDDVEGSVLASRGWVFQERALSRRTIHFTSTQLYWECGKGVHCETLGKLHNAKAALMGDPQFPDSALQYFDGGRIILFEHVYQMYSQLAFTHWSDRAVALLGLESRLGAAFKTRAEFGVLQEYLRRSLLWKRAQTCQRLAHIEQKPGVHVPSWSWMAYEGAIEYLPIAMGNTDWCEENLKNPFEENKSLRQNDDGRAMQIRAIACGTGVIDSVKWNVGVTMDEGGSDSHSDKTLKCIVVGRKRGVGDTSDQKDARLGADSASGDKLSYVLIVKPVPGDTANQYRRVGVGSLLSSQVRRETKFDIVLV</sequence>
<evidence type="ECO:0000313" key="3">
    <source>
        <dbReference type="EMBL" id="KAK7949228.1"/>
    </source>
</evidence>
<feature type="domain" description="Protein kinase" evidence="2">
    <location>
        <begin position="192"/>
        <end position="513"/>
    </location>
</feature>
<dbReference type="GeneID" id="92079398"/>
<keyword evidence="4" id="KW-1185">Reference proteome</keyword>
<dbReference type="InterPro" id="IPR010730">
    <property type="entry name" value="HET"/>
</dbReference>
<feature type="region of interest" description="Disordered" evidence="1">
    <location>
        <begin position="528"/>
        <end position="591"/>
    </location>
</feature>
<dbReference type="Gene3D" id="1.10.510.10">
    <property type="entry name" value="Transferase(Phosphotransferase) domain 1"/>
    <property type="match status" value="1"/>
</dbReference>
<comment type="caution">
    <text evidence="3">The sequence shown here is derived from an EMBL/GenBank/DDBJ whole genome shotgun (WGS) entry which is preliminary data.</text>
</comment>
<accession>A0ABR1Q9Y5</accession>
<name>A0ABR1Q9Y5_9PEZI</name>
<proteinExistence type="predicted"/>
<dbReference type="InterPro" id="IPR000719">
    <property type="entry name" value="Prot_kinase_dom"/>
</dbReference>
<dbReference type="SMART" id="SM00220">
    <property type="entry name" value="S_TKc"/>
    <property type="match status" value="1"/>
</dbReference>
<dbReference type="Pfam" id="PF00069">
    <property type="entry name" value="Pkinase"/>
    <property type="match status" value="1"/>
</dbReference>
<dbReference type="EMBL" id="JAQQWE010000006">
    <property type="protein sequence ID" value="KAK7949228.1"/>
    <property type="molecule type" value="Genomic_DNA"/>
</dbReference>
<dbReference type="PANTHER" id="PTHR33112">
    <property type="entry name" value="DOMAIN PROTEIN, PUTATIVE-RELATED"/>
    <property type="match status" value="1"/>
</dbReference>
<dbReference type="CDD" id="cd00180">
    <property type="entry name" value="PKc"/>
    <property type="match status" value="1"/>
</dbReference>
<reference evidence="3 4" key="1">
    <citation type="submission" date="2023-01" db="EMBL/GenBank/DDBJ databases">
        <title>Analysis of 21 Apiospora genomes using comparative genomics revels a genus with tremendous synthesis potential of carbohydrate active enzymes and secondary metabolites.</title>
        <authorList>
            <person name="Sorensen T."/>
        </authorList>
    </citation>
    <scope>NUCLEOTIDE SEQUENCE [LARGE SCALE GENOMIC DNA]</scope>
    <source>
        <strain evidence="3 4">CBS 24483</strain>
    </source>
</reference>
<protein>
    <submittedName>
        <fullName evidence="3">HET-domain-containing protein</fullName>
    </submittedName>
</protein>
<dbReference type="PROSITE" id="PS50011">
    <property type="entry name" value="PROTEIN_KINASE_DOM"/>
    <property type="match status" value="1"/>
</dbReference>
<dbReference type="PANTHER" id="PTHR33112:SF10">
    <property type="entry name" value="TOL"/>
    <property type="match status" value="1"/>
</dbReference>
<dbReference type="RefSeq" id="XP_066698734.1">
    <property type="nucleotide sequence ID" value="XM_066846336.1"/>
</dbReference>
<dbReference type="InterPro" id="IPR011009">
    <property type="entry name" value="Kinase-like_dom_sf"/>
</dbReference>